<keyword evidence="4" id="KW-0804">Transcription</keyword>
<dbReference type="PATRIC" id="fig|1293911.3.peg.1063"/>
<protein>
    <recommendedName>
        <fullName evidence="5">HTH lysR-type domain-containing protein</fullName>
    </recommendedName>
</protein>
<comment type="similarity">
    <text evidence="1">Belongs to the LysR transcriptional regulatory family.</text>
</comment>
<evidence type="ECO:0000256" key="4">
    <source>
        <dbReference type="ARBA" id="ARBA00023163"/>
    </source>
</evidence>
<dbReference type="EMBL" id="ASIV01000006">
    <property type="protein sequence ID" value="KEG19250.1"/>
    <property type="molecule type" value="Genomic_DNA"/>
</dbReference>
<dbReference type="FunFam" id="1.10.10.10:FF:000001">
    <property type="entry name" value="LysR family transcriptional regulator"/>
    <property type="match status" value="1"/>
</dbReference>
<dbReference type="AlphaFoldDB" id="A0A072R0J8"/>
<name>A0A072R0J8_BARBA</name>
<dbReference type="CDD" id="cd08422">
    <property type="entry name" value="PBP2_CrgA_like"/>
    <property type="match status" value="1"/>
</dbReference>
<dbReference type="GO" id="GO:0006351">
    <property type="term" value="P:DNA-templated transcription"/>
    <property type="evidence" value="ECO:0007669"/>
    <property type="project" value="TreeGrafter"/>
</dbReference>
<evidence type="ECO:0000256" key="1">
    <source>
        <dbReference type="ARBA" id="ARBA00009437"/>
    </source>
</evidence>
<dbReference type="Proteomes" id="UP000031740">
    <property type="component" value="Unassembled WGS sequence"/>
</dbReference>
<dbReference type="Gene3D" id="3.40.190.290">
    <property type="match status" value="1"/>
</dbReference>
<sequence>MPKNGEKIVAPPLDWDKLRVFHAAAEAGSFTHAAQRLHLSQSAISRQIAALEQDVGAPLFQRHARGLILTEQGEILYRTAHDVLIKLENARSQLTESREKPAGRLRVTSTFGMGAKWVAECIPEFLNLYPDMRIQILLDDKALDLTMRDADCAVRLHQPQQPDLIQRKLFTVHMHVYASEDYIVRYGKPEKLSDLDVHRIISFGETVPPYLSGLNWLERAGRSNGSLRTPVLQINNIVSIKNALMSNLGIAVLPDYIVNNDEKFVRLFPDMTDIPSFDTFFCYPDALRNSAKLNVFRDYIFLKARKWSF</sequence>
<dbReference type="HOGENOM" id="CLU_039613_16_2_5"/>
<evidence type="ECO:0000313" key="6">
    <source>
        <dbReference type="EMBL" id="KEG19250.1"/>
    </source>
</evidence>
<keyword evidence="3" id="KW-0238">DNA-binding</keyword>
<dbReference type="InterPro" id="IPR000847">
    <property type="entry name" value="LysR_HTH_N"/>
</dbReference>
<dbReference type="PRINTS" id="PR00039">
    <property type="entry name" value="HTHLYSR"/>
</dbReference>
<evidence type="ECO:0000256" key="3">
    <source>
        <dbReference type="ARBA" id="ARBA00023125"/>
    </source>
</evidence>
<dbReference type="Gene3D" id="1.10.10.10">
    <property type="entry name" value="Winged helix-like DNA-binding domain superfamily/Winged helix DNA-binding domain"/>
    <property type="match status" value="1"/>
</dbReference>
<dbReference type="Pfam" id="PF03466">
    <property type="entry name" value="LysR_substrate"/>
    <property type="match status" value="1"/>
</dbReference>
<dbReference type="PANTHER" id="PTHR30537:SF20">
    <property type="entry name" value="TRANSCRIPTIONAL REGULATORY PROTEIN"/>
    <property type="match status" value="1"/>
</dbReference>
<organism evidence="6 7">
    <name type="scientific">Bartonella bacilliformis Ver097</name>
    <dbReference type="NCBI Taxonomy" id="1293911"/>
    <lineage>
        <taxon>Bacteria</taxon>
        <taxon>Pseudomonadati</taxon>
        <taxon>Pseudomonadota</taxon>
        <taxon>Alphaproteobacteria</taxon>
        <taxon>Hyphomicrobiales</taxon>
        <taxon>Bartonellaceae</taxon>
        <taxon>Bartonella</taxon>
    </lineage>
</organism>
<feature type="domain" description="HTH lysR-type" evidence="5">
    <location>
        <begin position="13"/>
        <end position="70"/>
    </location>
</feature>
<accession>A0A072R0J8</accession>
<dbReference type="SUPFAM" id="SSF53850">
    <property type="entry name" value="Periplasmic binding protein-like II"/>
    <property type="match status" value="1"/>
</dbReference>
<dbReference type="PROSITE" id="PS50931">
    <property type="entry name" value="HTH_LYSR"/>
    <property type="match status" value="1"/>
</dbReference>
<dbReference type="GO" id="GO:0043565">
    <property type="term" value="F:sequence-specific DNA binding"/>
    <property type="evidence" value="ECO:0007669"/>
    <property type="project" value="TreeGrafter"/>
</dbReference>
<dbReference type="STRING" id="1293911.H710_01030"/>
<dbReference type="GO" id="GO:0003700">
    <property type="term" value="F:DNA-binding transcription factor activity"/>
    <property type="evidence" value="ECO:0007669"/>
    <property type="project" value="InterPro"/>
</dbReference>
<evidence type="ECO:0000259" key="5">
    <source>
        <dbReference type="PROSITE" id="PS50931"/>
    </source>
</evidence>
<evidence type="ECO:0000256" key="2">
    <source>
        <dbReference type="ARBA" id="ARBA00023015"/>
    </source>
</evidence>
<gene>
    <name evidence="6" type="ORF">H710_01030</name>
</gene>
<evidence type="ECO:0000313" key="7">
    <source>
        <dbReference type="Proteomes" id="UP000031740"/>
    </source>
</evidence>
<dbReference type="InterPro" id="IPR036388">
    <property type="entry name" value="WH-like_DNA-bd_sf"/>
</dbReference>
<keyword evidence="2" id="KW-0805">Transcription regulation</keyword>
<dbReference type="InterPro" id="IPR058163">
    <property type="entry name" value="LysR-type_TF_proteobact-type"/>
</dbReference>
<dbReference type="Pfam" id="PF00126">
    <property type="entry name" value="HTH_1"/>
    <property type="match status" value="1"/>
</dbReference>
<dbReference type="PANTHER" id="PTHR30537">
    <property type="entry name" value="HTH-TYPE TRANSCRIPTIONAL REGULATOR"/>
    <property type="match status" value="1"/>
</dbReference>
<reference evidence="6 7" key="1">
    <citation type="submission" date="2013-04" db="EMBL/GenBank/DDBJ databases">
        <title>The Genome Sequence of Bartonella bacilliformis Ver097.</title>
        <authorList>
            <consortium name="The Broad Institute Genomics Platform"/>
            <consortium name="The Broad Institute Genome Sequencing Center for Infectious Disease"/>
            <person name="Feldgarden M."/>
            <person name="Kirby J."/>
            <person name="Birtles R."/>
            <person name="Dasch G."/>
            <person name="Hendrix L."/>
            <person name="Koehler J."/>
            <person name="Walker B."/>
            <person name="Young S.K."/>
            <person name="Zeng Q."/>
            <person name="Gargeya S."/>
            <person name="Fitzgerald M."/>
            <person name="Haas B."/>
            <person name="Abouelleil A."/>
            <person name="Allen A.W."/>
            <person name="Alvarado L."/>
            <person name="Arachchi H.M."/>
            <person name="Berlin A.M."/>
            <person name="Chapman S.B."/>
            <person name="Gainer-Dewar J."/>
            <person name="Goldberg J."/>
            <person name="Griggs A."/>
            <person name="Gujja S."/>
            <person name="Hansen M."/>
            <person name="Howarth C."/>
            <person name="Imamovic A."/>
            <person name="Ireland A."/>
            <person name="Larimer J."/>
            <person name="McCowan C."/>
            <person name="Murphy C."/>
            <person name="Pearson M."/>
            <person name="Poon T.W."/>
            <person name="Priest M."/>
            <person name="Roberts A."/>
            <person name="Saif S."/>
            <person name="Shea T."/>
            <person name="Sisk P."/>
            <person name="Sykes S."/>
            <person name="Wortman J."/>
            <person name="Nusbaum C."/>
            <person name="Birren B."/>
        </authorList>
    </citation>
    <scope>NUCLEOTIDE SEQUENCE [LARGE SCALE GENOMIC DNA]</scope>
    <source>
        <strain evidence="6 7">Ver097</strain>
    </source>
</reference>
<comment type="caution">
    <text evidence="6">The sequence shown here is derived from an EMBL/GenBank/DDBJ whole genome shotgun (WGS) entry which is preliminary data.</text>
</comment>
<dbReference type="SUPFAM" id="SSF46785">
    <property type="entry name" value="Winged helix' DNA-binding domain"/>
    <property type="match status" value="1"/>
</dbReference>
<dbReference type="InterPro" id="IPR005119">
    <property type="entry name" value="LysR_subst-bd"/>
</dbReference>
<proteinExistence type="inferred from homology"/>
<dbReference type="InterPro" id="IPR036390">
    <property type="entry name" value="WH_DNA-bd_sf"/>
</dbReference>